<reference evidence="1" key="1">
    <citation type="submission" date="2018-05" db="EMBL/GenBank/DDBJ databases">
        <authorList>
            <person name="Lanie J.A."/>
            <person name="Ng W.-L."/>
            <person name="Kazmierczak K.M."/>
            <person name="Andrzejewski T.M."/>
            <person name="Davidsen T.M."/>
            <person name="Wayne K.J."/>
            <person name="Tettelin H."/>
            <person name="Glass J.I."/>
            <person name="Rusch D."/>
            <person name="Podicherti R."/>
            <person name="Tsui H.-C.T."/>
            <person name="Winkler M.E."/>
        </authorList>
    </citation>
    <scope>NUCLEOTIDE SEQUENCE</scope>
</reference>
<name>A0A382NYJ9_9ZZZZ</name>
<proteinExistence type="predicted"/>
<dbReference type="AlphaFoldDB" id="A0A382NYJ9"/>
<accession>A0A382NYJ9</accession>
<dbReference type="EMBL" id="UINC01103218">
    <property type="protein sequence ID" value="SVC65435.1"/>
    <property type="molecule type" value="Genomic_DNA"/>
</dbReference>
<feature type="non-terminal residue" evidence="1">
    <location>
        <position position="85"/>
    </location>
</feature>
<evidence type="ECO:0000313" key="1">
    <source>
        <dbReference type="EMBL" id="SVC65435.1"/>
    </source>
</evidence>
<gene>
    <name evidence="1" type="ORF">METZ01_LOCUS318289</name>
</gene>
<protein>
    <submittedName>
        <fullName evidence="1">Uncharacterized protein</fullName>
    </submittedName>
</protein>
<sequence length="85" mass="9844">MHIGWTVLGDEFVWHTKTKHRCWIAAEYFKHCRSCAGSQGVFFKCNYQVMAASRSGDRVQVEWFDKSHIDDAVVACIGDLQHRIQ</sequence>
<organism evidence="1">
    <name type="scientific">marine metagenome</name>
    <dbReference type="NCBI Taxonomy" id="408172"/>
    <lineage>
        <taxon>unclassified sequences</taxon>
        <taxon>metagenomes</taxon>
        <taxon>ecological metagenomes</taxon>
    </lineage>
</organism>